<name>F9WVE9_TRYVY</name>
<evidence type="ECO:0000256" key="1">
    <source>
        <dbReference type="SAM" id="MobiDB-lite"/>
    </source>
</evidence>
<evidence type="ECO:0008006" key="6">
    <source>
        <dbReference type="Google" id="ProtNLM"/>
    </source>
</evidence>
<keyword evidence="5" id="KW-1185">Reference proteome</keyword>
<accession>F9WVE9</accession>
<proteinExistence type="predicted"/>
<feature type="domain" description="Retrotransposon hot spot protein N-terminal" evidence="2">
    <location>
        <begin position="187"/>
        <end position="287"/>
    </location>
</feature>
<feature type="domain" description="DUF7578" evidence="3">
    <location>
        <begin position="68"/>
        <end position="110"/>
    </location>
</feature>
<dbReference type="InterPro" id="IPR056000">
    <property type="entry name" value="DUF7578"/>
</dbReference>
<evidence type="ECO:0000313" key="5">
    <source>
        <dbReference type="Proteomes" id="UP000009027"/>
    </source>
</evidence>
<dbReference type="Pfam" id="PF24466">
    <property type="entry name" value="DUF7578"/>
    <property type="match status" value="1"/>
</dbReference>
<dbReference type="InterPro" id="IPR006518">
    <property type="entry name" value="Trypano_RHS"/>
</dbReference>
<dbReference type="Proteomes" id="UP000009027">
    <property type="component" value="Unassembled WGS sequence"/>
</dbReference>
<evidence type="ECO:0000259" key="3">
    <source>
        <dbReference type="Pfam" id="PF24466"/>
    </source>
</evidence>
<dbReference type="EMBL" id="CAEX01007921">
    <property type="protein sequence ID" value="CCD21557.1"/>
    <property type="molecule type" value="Genomic_DNA"/>
</dbReference>
<evidence type="ECO:0000313" key="4">
    <source>
        <dbReference type="EMBL" id="CCD21557.1"/>
    </source>
</evidence>
<dbReference type="AlphaFoldDB" id="F9WVE9"/>
<feature type="region of interest" description="Disordered" evidence="1">
    <location>
        <begin position="1"/>
        <end position="29"/>
    </location>
</feature>
<protein>
    <recommendedName>
        <fullName evidence="6">Retrotransposon hot spot protein (RHS)</fullName>
    </recommendedName>
</protein>
<gene>
    <name evidence="4" type="ORF">TvY486_0044740</name>
</gene>
<reference evidence="4 5" key="1">
    <citation type="journal article" date="2012" name="Proc. Natl. Acad. Sci. U.S.A.">
        <title>Antigenic diversity is generated by distinct evolutionary mechanisms in African trypanosome species.</title>
        <authorList>
            <person name="Jackson A.P."/>
            <person name="Berry A."/>
            <person name="Aslett M."/>
            <person name="Allison H.C."/>
            <person name="Burton P."/>
            <person name="Vavrova-Anderson J."/>
            <person name="Brown R."/>
            <person name="Browne H."/>
            <person name="Corton N."/>
            <person name="Hauser H."/>
            <person name="Gamble J."/>
            <person name="Gilderthorp R."/>
            <person name="Marcello L."/>
            <person name="McQuillan J."/>
            <person name="Otto T.D."/>
            <person name="Quail M.A."/>
            <person name="Sanders M.J."/>
            <person name="van Tonder A."/>
            <person name="Ginger M.L."/>
            <person name="Field M.C."/>
            <person name="Barry J.D."/>
            <person name="Hertz-Fowler C."/>
            <person name="Berriman M."/>
        </authorList>
    </citation>
    <scope>NUCLEOTIDE SEQUENCE</scope>
    <source>
        <strain evidence="4 5">Y486</strain>
    </source>
</reference>
<dbReference type="Pfam" id="PF20445">
    <property type="entry name" value="RHS_N"/>
    <property type="match status" value="1"/>
</dbReference>
<sequence>MAGRSQPALPNEGGSAREPPLSRARVESVPGPRWTLNSDVADVLLRGARPPEEVLLSECLERVRHRGTDIDGNVRMDVVIQEPEFYIPGEHTRRRILSLPECQTYALVYRVVPLLRGEGITSVLQWGGADENADAKRAVRDELADERLWNTVCGLLNAAFNAAKDAEARGKVVMSDSEAAKVIPDAFESVVNARWSHVLSGVADKPLGMCVADGLPTSVWSDAEVNKTPLQLPAENVDDARGDGLELLVLTSAMCWPYTGFKHGEERDVFVRREMVRVWHVVRSEVARKCWLGRPGSASRLAAGRTCCTSCCTTTRRRCLLSRTLWMAPRTSSTRPASWLGELCFTKRRGPP</sequence>
<organism evidence="4 5">
    <name type="scientific">Trypanosoma vivax (strain Y486)</name>
    <dbReference type="NCBI Taxonomy" id="1055687"/>
    <lineage>
        <taxon>Eukaryota</taxon>
        <taxon>Discoba</taxon>
        <taxon>Euglenozoa</taxon>
        <taxon>Kinetoplastea</taxon>
        <taxon>Metakinetoplastina</taxon>
        <taxon>Trypanosomatida</taxon>
        <taxon>Trypanosomatidae</taxon>
        <taxon>Trypanosoma</taxon>
        <taxon>Duttonella</taxon>
    </lineage>
</organism>
<dbReference type="VEuPathDB" id="TriTrypDB:TvY486_0044740"/>
<evidence type="ECO:0000259" key="2">
    <source>
        <dbReference type="Pfam" id="PF20445"/>
    </source>
</evidence>
<dbReference type="NCBIfam" id="TIGR01631">
    <property type="entry name" value="Trypano_RHS"/>
    <property type="match status" value="1"/>
</dbReference>
<dbReference type="InterPro" id="IPR046835">
    <property type="entry name" value="RHS_N"/>
</dbReference>